<dbReference type="SUPFAM" id="SSF51206">
    <property type="entry name" value="cAMP-binding domain-like"/>
    <property type="match status" value="1"/>
</dbReference>
<keyword evidence="1 2" id="KW-0129">CBS domain</keyword>
<dbReference type="Pfam" id="PF00571">
    <property type="entry name" value="CBS"/>
    <property type="match status" value="1"/>
</dbReference>
<feature type="domain" description="CBS" evidence="4">
    <location>
        <begin position="207"/>
        <end position="264"/>
    </location>
</feature>
<evidence type="ECO:0000256" key="2">
    <source>
        <dbReference type="PROSITE-ProRule" id="PRU00703"/>
    </source>
</evidence>
<dbReference type="PANTHER" id="PTHR43080:SF2">
    <property type="entry name" value="CBS DOMAIN-CONTAINING PROTEIN"/>
    <property type="match status" value="1"/>
</dbReference>
<keyword evidence="6" id="KW-1185">Reference proteome</keyword>
<evidence type="ECO:0000313" key="6">
    <source>
        <dbReference type="Proteomes" id="UP000578112"/>
    </source>
</evidence>
<dbReference type="SMART" id="SM00116">
    <property type="entry name" value="CBS"/>
    <property type="match status" value="1"/>
</dbReference>
<dbReference type="InterPro" id="IPR046342">
    <property type="entry name" value="CBS_dom_sf"/>
</dbReference>
<protein>
    <submittedName>
        <fullName evidence="5">CBS domain-containing protein</fullName>
    </submittedName>
</protein>
<dbReference type="SUPFAM" id="SSF54631">
    <property type="entry name" value="CBS-domain pair"/>
    <property type="match status" value="1"/>
</dbReference>
<dbReference type="PROSITE" id="PS50042">
    <property type="entry name" value="CNMP_BINDING_3"/>
    <property type="match status" value="1"/>
</dbReference>
<evidence type="ECO:0000259" key="4">
    <source>
        <dbReference type="PROSITE" id="PS51371"/>
    </source>
</evidence>
<reference evidence="5 6" key="1">
    <citation type="submission" date="2020-08" db="EMBL/GenBank/DDBJ databases">
        <title>Sequencing the genomes of 1000 actinobacteria strains.</title>
        <authorList>
            <person name="Klenk H.-P."/>
        </authorList>
    </citation>
    <scope>NUCLEOTIDE SEQUENCE [LARGE SCALE GENOMIC DNA]</scope>
    <source>
        <strain evidence="5 6">DSM 43149</strain>
    </source>
</reference>
<dbReference type="Pfam" id="PF10335">
    <property type="entry name" value="DUF294_C"/>
    <property type="match status" value="1"/>
</dbReference>
<dbReference type="Gene3D" id="2.60.120.10">
    <property type="entry name" value="Jelly Rolls"/>
    <property type="match status" value="1"/>
</dbReference>
<dbReference type="RefSeq" id="WP_184994288.1">
    <property type="nucleotide sequence ID" value="NZ_BOMK01000004.1"/>
</dbReference>
<comment type="caution">
    <text evidence="5">The sequence shown here is derived from an EMBL/GenBank/DDBJ whole genome shotgun (WGS) entry which is preliminary data.</text>
</comment>
<dbReference type="InterPro" id="IPR051257">
    <property type="entry name" value="Diverse_CBS-Domain"/>
</dbReference>
<dbReference type="InterPro" id="IPR000644">
    <property type="entry name" value="CBS_dom"/>
</dbReference>
<dbReference type="Pfam" id="PF00027">
    <property type="entry name" value="cNMP_binding"/>
    <property type="match status" value="1"/>
</dbReference>
<dbReference type="CDD" id="cd00038">
    <property type="entry name" value="CAP_ED"/>
    <property type="match status" value="1"/>
</dbReference>
<accession>A0A7W7MQ73</accession>
<proteinExistence type="predicted"/>
<dbReference type="EMBL" id="JACHNH010000001">
    <property type="protein sequence ID" value="MBB4762906.1"/>
    <property type="molecule type" value="Genomic_DNA"/>
</dbReference>
<name>A0A7W7MQ73_9ACTN</name>
<dbReference type="InterPro" id="IPR014710">
    <property type="entry name" value="RmlC-like_jellyroll"/>
</dbReference>
<dbReference type="AlphaFoldDB" id="A0A7W7MQ73"/>
<evidence type="ECO:0000256" key="1">
    <source>
        <dbReference type="ARBA" id="ARBA00023122"/>
    </source>
</evidence>
<dbReference type="GO" id="GO:0008773">
    <property type="term" value="F:[protein-PII] uridylyltransferase activity"/>
    <property type="evidence" value="ECO:0007669"/>
    <property type="project" value="InterPro"/>
</dbReference>
<dbReference type="Proteomes" id="UP000578112">
    <property type="component" value="Unassembled WGS sequence"/>
</dbReference>
<dbReference type="PROSITE" id="PS51371">
    <property type="entry name" value="CBS"/>
    <property type="match status" value="1"/>
</dbReference>
<gene>
    <name evidence="5" type="ORF">BJ971_003462</name>
</gene>
<dbReference type="SMART" id="SM00100">
    <property type="entry name" value="cNMP"/>
    <property type="match status" value="1"/>
</dbReference>
<organism evidence="5 6">
    <name type="scientific">Actinoplanes digitatis</name>
    <dbReference type="NCBI Taxonomy" id="1868"/>
    <lineage>
        <taxon>Bacteria</taxon>
        <taxon>Bacillati</taxon>
        <taxon>Actinomycetota</taxon>
        <taxon>Actinomycetes</taxon>
        <taxon>Micromonosporales</taxon>
        <taxon>Micromonosporaceae</taxon>
        <taxon>Actinoplanes</taxon>
    </lineage>
</organism>
<dbReference type="InterPro" id="IPR005105">
    <property type="entry name" value="GlnD_Uridyltrans_N"/>
</dbReference>
<dbReference type="PANTHER" id="PTHR43080">
    <property type="entry name" value="CBS DOMAIN-CONTAINING PROTEIN CBSX3, MITOCHONDRIAL"/>
    <property type="match status" value="1"/>
</dbReference>
<dbReference type="Pfam" id="PF03445">
    <property type="entry name" value="DUF294"/>
    <property type="match status" value="1"/>
</dbReference>
<sequence>MKEFADFLGEQPPFDALDAEDMARLVARVEVEYFAAGAVVVAEDEDRLRHLWVVRTGALEVLDRGQVVDLLGVGDTFGHLWLLSGLPPRLLVRAHEDSLCLRIPDPRAFLAHPERLRFAAVDTVVRRRLTDGGVRRADRRLADVMRPIVWCAESDLVRHTADRIGAAGTSCALVRTAAGLGIVTDHDFRHRVATGHIGVDAPVARLATVPALTIDEDATQTAGLLRMVEHGVHHLVVTGQSGRPVGVIRVVDLARAEVRNPLLVRSAIEDATSGEQLARAARLLPTTIVELCDDGVAAAHIGAVHAAVVDAVVRRVLDLNPSPALAAVRHSWVLLGSLARREPLPLSDLDTALVWADPPASAPDLGPEIRTAAREILRELQTCGLTLCANGANAHNPVFSRSRSDWAAAARAWQHDPTGENALLLSAMVADSRPVTDPALGRALTEQIRSHTRTTQFIRALLDEALGWRPPTGFVRDFVVAHSGEHRGQLDLKSGGLVPVVALARWIAIVSGDARGTTPDRLRRGAQEGLLSTDEADTLAGGFDDAYSLLLRHEVHAIHDGVPPTTYFAPADLDTLTRRHLRESFRAIAMVQARVDRDWTRRLDR</sequence>
<evidence type="ECO:0000313" key="5">
    <source>
        <dbReference type="EMBL" id="MBB4762906.1"/>
    </source>
</evidence>
<dbReference type="Gene3D" id="3.10.580.10">
    <property type="entry name" value="CBS-domain"/>
    <property type="match status" value="1"/>
</dbReference>
<feature type="domain" description="Cyclic nucleotide-binding" evidence="3">
    <location>
        <begin position="13"/>
        <end position="103"/>
    </location>
</feature>
<dbReference type="InterPro" id="IPR018490">
    <property type="entry name" value="cNMP-bd_dom_sf"/>
</dbReference>
<evidence type="ECO:0000259" key="3">
    <source>
        <dbReference type="PROSITE" id="PS50042"/>
    </source>
</evidence>
<dbReference type="InterPro" id="IPR000595">
    <property type="entry name" value="cNMP-bd_dom"/>
</dbReference>
<dbReference type="InterPro" id="IPR018821">
    <property type="entry name" value="DUF294_put_nucleoTrafse_sb-bd"/>
</dbReference>